<dbReference type="GO" id="GO:0005615">
    <property type="term" value="C:extracellular space"/>
    <property type="evidence" value="ECO:0007669"/>
    <property type="project" value="TreeGrafter"/>
</dbReference>
<evidence type="ECO:0000256" key="2">
    <source>
        <dbReference type="ARBA" id="ARBA00010701"/>
    </source>
</evidence>
<dbReference type="Gene3D" id="2.60.60.20">
    <property type="entry name" value="PLAT/LH2 domain"/>
    <property type="match status" value="1"/>
</dbReference>
<feature type="binding site" evidence="5">
    <location>
        <position position="218"/>
    </location>
    <ligand>
        <name>Ca(2+)</name>
        <dbReference type="ChEBI" id="CHEBI:29108"/>
    </ligand>
</feature>
<dbReference type="PIRSF" id="PIRSF000865">
    <property type="entry name" value="Lipoprotein_lipase_LIPH"/>
    <property type="match status" value="1"/>
</dbReference>
<dbReference type="PANTHER" id="PTHR11610:SF181">
    <property type="entry name" value="INACTIVE PANCREATIC LIPASE-RELATED PROTEIN 1-LIKE"/>
    <property type="match status" value="1"/>
</dbReference>
<dbReference type="GO" id="GO:0046872">
    <property type="term" value="F:metal ion binding"/>
    <property type="evidence" value="ECO:0007669"/>
    <property type="project" value="UniProtKB-KW"/>
</dbReference>
<organism evidence="9 10">
    <name type="scientific">Pocillopora meandrina</name>
    <dbReference type="NCBI Taxonomy" id="46732"/>
    <lineage>
        <taxon>Eukaryota</taxon>
        <taxon>Metazoa</taxon>
        <taxon>Cnidaria</taxon>
        <taxon>Anthozoa</taxon>
        <taxon>Hexacorallia</taxon>
        <taxon>Scleractinia</taxon>
        <taxon>Astrocoeniina</taxon>
        <taxon>Pocilloporidae</taxon>
        <taxon>Pocillopora</taxon>
    </lineage>
</organism>
<dbReference type="InterPro" id="IPR016272">
    <property type="entry name" value="Lipase_LIPH"/>
</dbReference>
<feature type="domain" description="Lipase" evidence="8">
    <location>
        <begin position="21"/>
        <end position="357"/>
    </location>
</feature>
<dbReference type="GO" id="GO:0016298">
    <property type="term" value="F:lipase activity"/>
    <property type="evidence" value="ECO:0007669"/>
    <property type="project" value="InterPro"/>
</dbReference>
<dbReference type="EMBL" id="CALNXJ010000024">
    <property type="protein sequence ID" value="CAH3129419.1"/>
    <property type="molecule type" value="Genomic_DNA"/>
</dbReference>
<sequence>MKYLSFFVLLLSLQDHSKASKVCYGKYGCFSSDPPFDKSLILLPSDPDSIGTKFILHTKTNAQSNLEILNTDNNTSIVNSTFDPLLKVKFIVHGYTQNGESAWVKKMASELLKKEKMNVIVVDWGLGSSVMNLYDIAAGNTRLVGAQVADLIDVLHRKFNVALNKFHIIGHSLGAQVAGFAGERLVKSGKIIGRITGLDPARPGFDFDDGRIRLDPTDAMFVDVIHSDIRNGAIDSSLGLQRPCGHVDYYPNGGIEQPGCATSHVVGGAVDSLLDSGQVSLPWMVACNHMKSVAYFTASIHSACAFKAFPCDNWTDFQDGKCLSCDGKCSEMGYNAKKHRGSKPVLAYLKTVKQAPFCVSDNYYRVVVHSKAGSNLFSISSIINDRISVKLIGSKGTVETVRPRSLKNGKNSFVLSSARDVGKLRSVQVQLNGYGSFLKKVVVHSRATNKRYTACFRKQLGGYFSYLISFNYTRTFVEGKHHHC</sequence>
<dbReference type="SUPFAM" id="SSF53474">
    <property type="entry name" value="alpha/beta-Hydrolases"/>
    <property type="match status" value="1"/>
</dbReference>
<dbReference type="Pfam" id="PF00151">
    <property type="entry name" value="Lipase"/>
    <property type="match status" value="1"/>
</dbReference>
<dbReference type="PRINTS" id="PR00821">
    <property type="entry name" value="TAGLIPASE"/>
</dbReference>
<feature type="active site" description="Nucleophile" evidence="4">
    <location>
        <position position="172"/>
    </location>
</feature>
<feature type="binding site" evidence="5">
    <location>
        <position position="213"/>
    </location>
    <ligand>
        <name>Ca(2+)</name>
        <dbReference type="ChEBI" id="CHEBI:29108"/>
    </ligand>
</feature>
<dbReference type="Proteomes" id="UP001159428">
    <property type="component" value="Unassembled WGS sequence"/>
</dbReference>
<feature type="signal peptide" evidence="7">
    <location>
        <begin position="1"/>
        <end position="19"/>
    </location>
</feature>
<dbReference type="GO" id="GO:0016042">
    <property type="term" value="P:lipid catabolic process"/>
    <property type="evidence" value="ECO:0007669"/>
    <property type="project" value="TreeGrafter"/>
</dbReference>
<name>A0AAU9WXA3_9CNID</name>
<proteinExistence type="inferred from homology"/>
<accession>A0AAU9WXA3</accession>
<dbReference type="GO" id="GO:0052689">
    <property type="term" value="F:carboxylic ester hydrolase activity"/>
    <property type="evidence" value="ECO:0007669"/>
    <property type="project" value="InterPro"/>
</dbReference>
<evidence type="ECO:0000256" key="5">
    <source>
        <dbReference type="PIRSR" id="PIRSR000865-2"/>
    </source>
</evidence>
<evidence type="ECO:0000256" key="4">
    <source>
        <dbReference type="PIRSR" id="PIRSR000865-1"/>
    </source>
</evidence>
<keyword evidence="5" id="KW-0106">Calcium</keyword>
<evidence type="ECO:0000256" key="7">
    <source>
        <dbReference type="SAM" id="SignalP"/>
    </source>
</evidence>
<evidence type="ECO:0000256" key="3">
    <source>
        <dbReference type="ARBA" id="ARBA00022525"/>
    </source>
</evidence>
<reference evidence="9 10" key="1">
    <citation type="submission" date="2022-05" db="EMBL/GenBank/DDBJ databases">
        <authorList>
            <consortium name="Genoscope - CEA"/>
            <person name="William W."/>
        </authorList>
    </citation>
    <scope>NUCLEOTIDE SEQUENCE [LARGE SCALE GENOMIC DNA]</scope>
</reference>
<keyword evidence="7" id="KW-0732">Signal</keyword>
<evidence type="ECO:0000256" key="6">
    <source>
        <dbReference type="RuleBase" id="RU004262"/>
    </source>
</evidence>
<feature type="chain" id="PRO_5043358998" description="Lipase domain-containing protein" evidence="7">
    <location>
        <begin position="20"/>
        <end position="484"/>
    </location>
</feature>
<comment type="similarity">
    <text evidence="2 6">Belongs to the AB hydrolase superfamily. Lipase family.</text>
</comment>
<evidence type="ECO:0000256" key="1">
    <source>
        <dbReference type="ARBA" id="ARBA00004613"/>
    </source>
</evidence>
<dbReference type="InterPro" id="IPR033906">
    <property type="entry name" value="Lipase_N"/>
</dbReference>
<dbReference type="CDD" id="cd00707">
    <property type="entry name" value="Pancreat_lipase_like"/>
    <property type="match status" value="1"/>
</dbReference>
<evidence type="ECO:0000259" key="8">
    <source>
        <dbReference type="Pfam" id="PF00151"/>
    </source>
</evidence>
<dbReference type="InterPro" id="IPR029058">
    <property type="entry name" value="AB_hydrolase_fold"/>
</dbReference>
<gene>
    <name evidence="9" type="ORF">PMEA_00013937</name>
</gene>
<keyword evidence="5" id="KW-0479">Metal-binding</keyword>
<keyword evidence="10" id="KW-1185">Reference proteome</keyword>
<dbReference type="InterPro" id="IPR013818">
    <property type="entry name" value="Lipase"/>
</dbReference>
<feature type="binding site" evidence="5">
    <location>
        <position position="215"/>
    </location>
    <ligand>
        <name>Ca(2+)</name>
        <dbReference type="ChEBI" id="CHEBI:29108"/>
    </ligand>
</feature>
<dbReference type="Gene3D" id="3.40.50.1820">
    <property type="entry name" value="alpha/beta hydrolase"/>
    <property type="match status" value="1"/>
</dbReference>
<dbReference type="AlphaFoldDB" id="A0AAU9WXA3"/>
<dbReference type="PANTHER" id="PTHR11610">
    <property type="entry name" value="LIPASE"/>
    <property type="match status" value="1"/>
</dbReference>
<evidence type="ECO:0000313" key="10">
    <source>
        <dbReference type="Proteomes" id="UP001159428"/>
    </source>
</evidence>
<keyword evidence="3" id="KW-0964">Secreted</keyword>
<dbReference type="FunFam" id="3.40.50.1820:FF:000033">
    <property type="entry name" value="Pancreatic triacylglycerol lipase"/>
    <property type="match status" value="1"/>
</dbReference>
<protein>
    <recommendedName>
        <fullName evidence="8">Lipase domain-containing protein</fullName>
    </recommendedName>
</protein>
<evidence type="ECO:0000313" key="9">
    <source>
        <dbReference type="EMBL" id="CAH3129419.1"/>
    </source>
</evidence>
<comment type="subcellular location">
    <subcellularLocation>
        <location evidence="1">Secreted</location>
    </subcellularLocation>
</comment>
<feature type="active site" description="Charge relay system" evidence="4">
    <location>
        <position position="289"/>
    </location>
</feature>
<comment type="caution">
    <text evidence="9">The sequence shown here is derived from an EMBL/GenBank/DDBJ whole genome shotgun (WGS) entry which is preliminary data.</text>
</comment>
<dbReference type="InterPro" id="IPR000734">
    <property type="entry name" value="TAG_lipase"/>
</dbReference>
<feature type="active site" description="Charge relay system" evidence="4">
    <location>
        <position position="199"/>
    </location>
</feature>